<dbReference type="SMART" id="SM00356">
    <property type="entry name" value="ZnF_C3H1"/>
    <property type="match status" value="2"/>
</dbReference>
<evidence type="ECO:0000256" key="10">
    <source>
        <dbReference type="ARBA" id="ARBA00023242"/>
    </source>
</evidence>
<dbReference type="GO" id="GO:0008270">
    <property type="term" value="F:zinc ion binding"/>
    <property type="evidence" value="ECO:0007669"/>
    <property type="project" value="UniProtKB-KW"/>
</dbReference>
<dbReference type="PROSITE" id="PS50102">
    <property type="entry name" value="RRM"/>
    <property type="match status" value="1"/>
</dbReference>
<evidence type="ECO:0000256" key="4">
    <source>
        <dbReference type="ARBA" id="ARBA00022737"/>
    </source>
</evidence>
<evidence type="ECO:0000313" key="16">
    <source>
        <dbReference type="EMBL" id="CAD8255758.1"/>
    </source>
</evidence>
<dbReference type="GO" id="GO:0003723">
    <property type="term" value="F:RNA binding"/>
    <property type="evidence" value="ECO:0007669"/>
    <property type="project" value="UniProtKB-UniRule"/>
</dbReference>
<evidence type="ECO:0000256" key="2">
    <source>
        <dbReference type="ARBA" id="ARBA00022664"/>
    </source>
</evidence>
<dbReference type="Pfam" id="PF00642">
    <property type="entry name" value="zf-CCCH"/>
    <property type="match status" value="2"/>
</dbReference>
<evidence type="ECO:0000256" key="1">
    <source>
        <dbReference type="ARBA" id="ARBA00004123"/>
    </source>
</evidence>
<organism evidence="16">
    <name type="scientific">Pinguiococcus pyrenoidosus</name>
    <dbReference type="NCBI Taxonomy" id="172671"/>
    <lineage>
        <taxon>Eukaryota</taxon>
        <taxon>Sar</taxon>
        <taxon>Stramenopiles</taxon>
        <taxon>Ochrophyta</taxon>
        <taxon>Pinguiophyceae</taxon>
        <taxon>Pinguiochrysidales</taxon>
        <taxon>Pinguiochrysidaceae</taxon>
        <taxon>Pinguiococcus</taxon>
    </lineage>
</organism>
<dbReference type="InterPro" id="IPR003954">
    <property type="entry name" value="RRM_euk-type"/>
</dbReference>
<comment type="subcellular location">
    <subcellularLocation>
        <location evidence="1">Nucleus</location>
    </subcellularLocation>
</comment>
<gene>
    <name evidence="16" type="ORF">PPYR1160_LOCUS5250</name>
</gene>
<evidence type="ECO:0000256" key="7">
    <source>
        <dbReference type="ARBA" id="ARBA00022884"/>
    </source>
</evidence>
<feature type="domain" description="C3H1-type" evidence="15">
    <location>
        <begin position="15"/>
        <end position="43"/>
    </location>
</feature>
<evidence type="ECO:0000256" key="5">
    <source>
        <dbReference type="ARBA" id="ARBA00022771"/>
    </source>
</evidence>
<keyword evidence="3 12" id="KW-0479">Metal-binding</keyword>
<dbReference type="Pfam" id="PF00076">
    <property type="entry name" value="RRM_1"/>
    <property type="match status" value="1"/>
</dbReference>
<evidence type="ECO:0000256" key="11">
    <source>
        <dbReference type="PROSITE-ProRule" id="PRU00176"/>
    </source>
</evidence>
<sequence length="262" mass="30501">MSGGAAHLARIHGTEEDKVNCPFYYKIGACRHGERCSRKHHKPQFSQTILVPHMWQNPVSLLTAAGLDQAQLDVAKAQEEFDEFYYEVYEELSRHGKIEEMNVCDNLGDHLVGNVYVKFEDEEEADSALKSLFGRYYNCRPLVTEFSPVTEFREARCRQYDEGVCKRGGYCNFMHVHKISKGLKRELHERFGPSPGIFYRPSRHSRDDDRTYHPDWEPKKRVRSEEAAADERKDRDDDRSGEKDRDADRDRSGDRNPDPRGR</sequence>
<dbReference type="GO" id="GO:0089701">
    <property type="term" value="C:U2AF complex"/>
    <property type="evidence" value="ECO:0007669"/>
    <property type="project" value="InterPro"/>
</dbReference>
<dbReference type="InterPro" id="IPR009145">
    <property type="entry name" value="U2AF_small"/>
</dbReference>
<dbReference type="InterPro" id="IPR000504">
    <property type="entry name" value="RRM_dom"/>
</dbReference>
<feature type="zinc finger region" description="C3H1-type" evidence="12">
    <location>
        <begin position="15"/>
        <end position="43"/>
    </location>
</feature>
<evidence type="ECO:0000256" key="13">
    <source>
        <dbReference type="SAM" id="MobiDB-lite"/>
    </source>
</evidence>
<dbReference type="GO" id="GO:0003677">
    <property type="term" value="F:DNA binding"/>
    <property type="evidence" value="ECO:0007669"/>
    <property type="project" value="UniProtKB-KW"/>
</dbReference>
<protein>
    <submittedName>
        <fullName evidence="16">Uncharacterized protein</fullName>
    </submittedName>
</protein>
<dbReference type="InterPro" id="IPR000571">
    <property type="entry name" value="Znf_CCCH"/>
</dbReference>
<feature type="zinc finger region" description="C3H1-type" evidence="12">
    <location>
        <begin position="151"/>
        <end position="178"/>
    </location>
</feature>
<dbReference type="SUPFAM" id="SSF54928">
    <property type="entry name" value="RNA-binding domain, RBD"/>
    <property type="match status" value="1"/>
</dbReference>
<reference evidence="16" key="1">
    <citation type="submission" date="2021-01" db="EMBL/GenBank/DDBJ databases">
        <authorList>
            <person name="Corre E."/>
            <person name="Pelletier E."/>
            <person name="Niang G."/>
            <person name="Scheremetjew M."/>
            <person name="Finn R."/>
            <person name="Kale V."/>
            <person name="Holt S."/>
            <person name="Cochrane G."/>
            <person name="Meng A."/>
            <person name="Brown T."/>
            <person name="Cohen L."/>
        </authorList>
    </citation>
    <scope>NUCLEOTIDE SEQUENCE</scope>
    <source>
        <strain evidence="16">CCMP2078</strain>
    </source>
</reference>
<evidence type="ECO:0000259" key="15">
    <source>
        <dbReference type="PROSITE" id="PS50103"/>
    </source>
</evidence>
<dbReference type="Gene3D" id="3.30.70.330">
    <property type="match status" value="1"/>
</dbReference>
<keyword evidence="4" id="KW-0677">Repeat</keyword>
<keyword evidence="10" id="KW-0539">Nucleus</keyword>
<feature type="region of interest" description="Disordered" evidence="13">
    <location>
        <begin position="194"/>
        <end position="262"/>
    </location>
</feature>
<evidence type="ECO:0000256" key="12">
    <source>
        <dbReference type="PROSITE-ProRule" id="PRU00723"/>
    </source>
</evidence>
<proteinExistence type="predicted"/>
<dbReference type="SMART" id="SM00361">
    <property type="entry name" value="RRM_1"/>
    <property type="match status" value="1"/>
</dbReference>
<dbReference type="InterPro" id="IPR012677">
    <property type="entry name" value="Nucleotide-bd_a/b_plait_sf"/>
</dbReference>
<dbReference type="GO" id="GO:0000398">
    <property type="term" value="P:mRNA splicing, via spliceosome"/>
    <property type="evidence" value="ECO:0007669"/>
    <property type="project" value="InterPro"/>
</dbReference>
<keyword evidence="9" id="KW-0508">mRNA splicing</keyword>
<keyword evidence="2" id="KW-0507">mRNA processing</keyword>
<dbReference type="PRINTS" id="PR01848">
    <property type="entry name" value="U2AUXFACTOR"/>
</dbReference>
<feature type="compositionally biased region" description="Basic and acidic residues" evidence="13">
    <location>
        <begin position="204"/>
        <end position="262"/>
    </location>
</feature>
<dbReference type="InterPro" id="IPR035979">
    <property type="entry name" value="RBD_domain_sf"/>
</dbReference>
<evidence type="ECO:0000256" key="8">
    <source>
        <dbReference type="ARBA" id="ARBA00023125"/>
    </source>
</evidence>
<keyword evidence="6 12" id="KW-0862">Zinc</keyword>
<evidence type="ECO:0000256" key="3">
    <source>
        <dbReference type="ARBA" id="ARBA00022723"/>
    </source>
</evidence>
<dbReference type="EMBL" id="HBEA01006829">
    <property type="protein sequence ID" value="CAD8255758.1"/>
    <property type="molecule type" value="Transcribed_RNA"/>
</dbReference>
<dbReference type="PANTHER" id="PTHR12620">
    <property type="entry name" value="U2 SNRNP AUXILIARY FACTOR, SMALL SUBUNIT"/>
    <property type="match status" value="1"/>
</dbReference>
<keyword evidence="5 12" id="KW-0863">Zinc-finger</keyword>
<evidence type="ECO:0000259" key="14">
    <source>
        <dbReference type="PROSITE" id="PS50102"/>
    </source>
</evidence>
<dbReference type="AlphaFoldDB" id="A0A7R9U5X8"/>
<dbReference type="PROSITE" id="PS50103">
    <property type="entry name" value="ZF_C3H1"/>
    <property type="match status" value="2"/>
</dbReference>
<evidence type="ECO:0000256" key="6">
    <source>
        <dbReference type="ARBA" id="ARBA00022833"/>
    </source>
</evidence>
<evidence type="ECO:0000256" key="9">
    <source>
        <dbReference type="ARBA" id="ARBA00023187"/>
    </source>
</evidence>
<name>A0A7R9U5X8_9STRA</name>
<keyword evidence="8" id="KW-0238">DNA-binding</keyword>
<feature type="domain" description="C3H1-type" evidence="15">
    <location>
        <begin position="151"/>
        <end position="178"/>
    </location>
</feature>
<accession>A0A7R9U5X8</accession>
<feature type="domain" description="RRM" evidence="14">
    <location>
        <begin position="60"/>
        <end position="149"/>
    </location>
</feature>
<dbReference type="FunFam" id="3.30.70.330:FF:000122">
    <property type="entry name" value="Splicing factor U2AF small subunit"/>
    <property type="match status" value="1"/>
</dbReference>
<keyword evidence="7 11" id="KW-0694">RNA-binding</keyword>